<dbReference type="Proteomes" id="UP000249590">
    <property type="component" value="Unassembled WGS sequence"/>
</dbReference>
<evidence type="ECO:0000313" key="1">
    <source>
        <dbReference type="EMBL" id="RAH97676.1"/>
    </source>
</evidence>
<organism evidence="1 2">
    <name type="scientific">Acuticoccus sediminis</name>
    <dbReference type="NCBI Taxonomy" id="2184697"/>
    <lineage>
        <taxon>Bacteria</taxon>
        <taxon>Pseudomonadati</taxon>
        <taxon>Pseudomonadota</taxon>
        <taxon>Alphaproteobacteria</taxon>
        <taxon>Hyphomicrobiales</taxon>
        <taxon>Amorphaceae</taxon>
        <taxon>Acuticoccus</taxon>
    </lineage>
</organism>
<gene>
    <name evidence="1" type="ORF">DLJ53_27915</name>
</gene>
<keyword evidence="2" id="KW-1185">Reference proteome</keyword>
<evidence type="ECO:0000313" key="2">
    <source>
        <dbReference type="Proteomes" id="UP000249590"/>
    </source>
</evidence>
<dbReference type="AlphaFoldDB" id="A0A8B2NM65"/>
<name>A0A8B2NM65_9HYPH</name>
<accession>A0A8B2NM65</accession>
<dbReference type="OrthoDB" id="5471992at2"/>
<dbReference type="EMBL" id="QHHQ01000008">
    <property type="protein sequence ID" value="RAH97676.1"/>
    <property type="molecule type" value="Genomic_DNA"/>
</dbReference>
<comment type="caution">
    <text evidence="1">The sequence shown here is derived from an EMBL/GenBank/DDBJ whole genome shotgun (WGS) entry which is preliminary data.</text>
</comment>
<protein>
    <submittedName>
        <fullName evidence="1">Uncharacterized protein</fullName>
    </submittedName>
</protein>
<reference evidence="1 2" key="1">
    <citation type="submission" date="2018-05" db="EMBL/GenBank/DDBJ databases">
        <title>Acuticoccus sediminis sp. nov., isolated from deep-sea sediment of Indian Ocean.</title>
        <authorList>
            <person name="Liu X."/>
            <person name="Lai Q."/>
            <person name="Du Y."/>
            <person name="Sun F."/>
            <person name="Zhang X."/>
            <person name="Wang S."/>
            <person name="Shao Z."/>
        </authorList>
    </citation>
    <scope>NUCLEOTIDE SEQUENCE [LARGE SCALE GENOMIC DNA]</scope>
    <source>
        <strain evidence="1 2">PTG4-2</strain>
    </source>
</reference>
<sequence length="197" mass="21243">MILAFALPLLAGCADLSNGKPDAWYTARGAIAPRESGRVVVCHGFGCNLKTAYHFTPADFAKMRRLIGNGDAAQEREGVRRMIAWAEKRVAPTVGSGDDIGGLDLFNAGEAGQMDCIDEATNTTSYLLVAQEAGLLRHHHVGRPVARGYFLDGRYPHATAVLIGKTGSWAVDSWPYRNGALPDVMPLDEWFARSPSG</sequence>
<proteinExistence type="predicted"/>